<organism evidence="2 3">
    <name type="scientific">Virgibacillus tibetensis</name>
    <dbReference type="NCBI Taxonomy" id="3042313"/>
    <lineage>
        <taxon>Bacteria</taxon>
        <taxon>Bacillati</taxon>
        <taxon>Bacillota</taxon>
        <taxon>Bacilli</taxon>
        <taxon>Bacillales</taxon>
        <taxon>Bacillaceae</taxon>
        <taxon>Virgibacillus</taxon>
    </lineage>
</organism>
<dbReference type="EMBL" id="JARZFX010000007">
    <property type="protein sequence ID" value="MEC5424542.1"/>
    <property type="molecule type" value="Genomic_DNA"/>
</dbReference>
<protein>
    <submittedName>
        <fullName evidence="2">Uncharacterized protein</fullName>
    </submittedName>
</protein>
<feature type="region of interest" description="Disordered" evidence="1">
    <location>
        <begin position="1"/>
        <end position="40"/>
    </location>
</feature>
<feature type="compositionally biased region" description="Polar residues" evidence="1">
    <location>
        <begin position="1"/>
        <end position="24"/>
    </location>
</feature>
<accession>A0ABU6KGV9</accession>
<name>A0ABU6KGV9_9BACI</name>
<gene>
    <name evidence="2" type="ORF">QGM71_13660</name>
</gene>
<dbReference type="Proteomes" id="UP001335737">
    <property type="component" value="Unassembled WGS sequence"/>
</dbReference>
<sequence>MRSVKITQIEGNIQSRRQKVNAQLRTDRNNRQRIRRNRPRSLDERNALTKITKASVERAKREGKMKMIGKRRMYYDPAE</sequence>
<evidence type="ECO:0000313" key="3">
    <source>
        <dbReference type="Proteomes" id="UP001335737"/>
    </source>
</evidence>
<dbReference type="RefSeq" id="WP_327608110.1">
    <property type="nucleotide sequence ID" value="NZ_JARZFX010000007.1"/>
</dbReference>
<evidence type="ECO:0000256" key="1">
    <source>
        <dbReference type="SAM" id="MobiDB-lite"/>
    </source>
</evidence>
<comment type="caution">
    <text evidence="2">The sequence shown here is derived from an EMBL/GenBank/DDBJ whole genome shotgun (WGS) entry which is preliminary data.</text>
</comment>
<keyword evidence="3" id="KW-1185">Reference proteome</keyword>
<proteinExistence type="predicted"/>
<reference evidence="2 3" key="1">
    <citation type="journal article" date="2024" name="Int. J. Syst. Evol. Microbiol.">
        <title>Virgibacillus tibetensis sp. nov., isolated from salt lake on the Tibetan Plateau of China.</title>
        <authorList>
            <person name="Phurbu D."/>
            <person name="Liu Z.-X."/>
            <person name="Wang R."/>
            <person name="Zheng Y.-Y."/>
            <person name="Liu H.-C."/>
            <person name="Zhou Y.-G."/>
            <person name="Yu Y.-J."/>
            <person name="Li A.-H."/>
        </authorList>
    </citation>
    <scope>NUCLEOTIDE SEQUENCE [LARGE SCALE GENOMIC DNA]</scope>
    <source>
        <strain evidence="2 3">C22-A2</strain>
    </source>
</reference>
<evidence type="ECO:0000313" key="2">
    <source>
        <dbReference type="EMBL" id="MEC5424542.1"/>
    </source>
</evidence>